<keyword evidence="3" id="KW-1185">Reference proteome</keyword>
<dbReference type="Gene3D" id="1.10.10.10">
    <property type="entry name" value="Winged helix-like DNA-binding domain superfamily/Winged helix DNA-binding domain"/>
    <property type="match status" value="1"/>
</dbReference>
<dbReference type="InterPro" id="IPR052543">
    <property type="entry name" value="HTH_Metal-responsive_Reg"/>
</dbReference>
<reference evidence="2 3" key="1">
    <citation type="journal article" date="2017" name="Int. J. Syst. Evol. Microbiol.">
        <title>Ramlibacter alkalitolerans sp. nov., alkali-tolerant bacterium isolated from soil of ginseng.</title>
        <authorList>
            <person name="Lee D.H."/>
            <person name="Cha C.J."/>
        </authorList>
    </citation>
    <scope>NUCLEOTIDE SEQUENCE [LARGE SCALE GENOMIC DNA]</scope>
    <source>
        <strain evidence="2 3">KACC 19305</strain>
    </source>
</reference>
<dbReference type="PANTHER" id="PTHR39168">
    <property type="entry name" value="TRANSCRIPTIONAL REGULATOR-RELATED"/>
    <property type="match status" value="1"/>
</dbReference>
<dbReference type="NCBIfam" id="NF033788">
    <property type="entry name" value="HTH_metalloreg"/>
    <property type="match status" value="1"/>
</dbReference>
<comment type="caution">
    <text evidence="2">The sequence shown here is derived from an EMBL/GenBank/DDBJ whole genome shotgun (WGS) entry which is preliminary data.</text>
</comment>
<sequence length="234" mass="25294">MRPGEIDTIPDVSRLAGLLADPARARMLCLLMTGRALTATELARAASLSPQAASHHLARMLDARVLAMLPQGRHRYYRLASPEFAHAVEALTAAARASDEQAPHFVPSTPEPLRAARSCYNHLAGRLGVALFEAMLQQGLYAWTGPARAEVTPQGWRWLHESLGIPEHGACSGGVRACLDWSERRSHAAGPCATAMLQALLERGWLRRGAGRQLLLTPPGRAGLRAVLPSLQLE</sequence>
<dbReference type="InterPro" id="IPR011991">
    <property type="entry name" value="ArsR-like_HTH"/>
</dbReference>
<evidence type="ECO:0000313" key="3">
    <source>
        <dbReference type="Proteomes" id="UP000622707"/>
    </source>
</evidence>
<evidence type="ECO:0000313" key="2">
    <source>
        <dbReference type="EMBL" id="MBL0426954.1"/>
    </source>
</evidence>
<gene>
    <name evidence="2" type="ORF">JI746_17705</name>
</gene>
<protein>
    <submittedName>
        <fullName evidence="2">Helix-turn-helix transcriptional regulator</fullName>
    </submittedName>
</protein>
<dbReference type="InterPro" id="IPR036388">
    <property type="entry name" value="WH-like_DNA-bd_sf"/>
</dbReference>
<feature type="domain" description="HTH arsR-type" evidence="1">
    <location>
        <begin position="4"/>
        <end position="102"/>
    </location>
</feature>
<dbReference type="PROSITE" id="PS50987">
    <property type="entry name" value="HTH_ARSR_2"/>
    <property type="match status" value="1"/>
</dbReference>
<accession>A0ABS1JRQ1</accession>
<name>A0ABS1JRQ1_9BURK</name>
<dbReference type="InterPro" id="IPR036390">
    <property type="entry name" value="WH_DNA-bd_sf"/>
</dbReference>
<dbReference type="Pfam" id="PF12840">
    <property type="entry name" value="HTH_20"/>
    <property type="match status" value="1"/>
</dbReference>
<dbReference type="SMART" id="SM00418">
    <property type="entry name" value="HTH_ARSR"/>
    <property type="match status" value="1"/>
</dbReference>
<evidence type="ECO:0000259" key="1">
    <source>
        <dbReference type="PROSITE" id="PS50987"/>
    </source>
</evidence>
<dbReference type="SUPFAM" id="SSF46785">
    <property type="entry name" value="Winged helix' DNA-binding domain"/>
    <property type="match status" value="1"/>
</dbReference>
<organism evidence="2 3">
    <name type="scientific">Ramlibacter alkalitolerans</name>
    <dbReference type="NCBI Taxonomy" id="2039631"/>
    <lineage>
        <taxon>Bacteria</taxon>
        <taxon>Pseudomonadati</taxon>
        <taxon>Pseudomonadota</taxon>
        <taxon>Betaproteobacteria</taxon>
        <taxon>Burkholderiales</taxon>
        <taxon>Comamonadaceae</taxon>
        <taxon>Ramlibacter</taxon>
    </lineage>
</organism>
<dbReference type="EMBL" id="JAEQND010000009">
    <property type="protein sequence ID" value="MBL0426954.1"/>
    <property type="molecule type" value="Genomic_DNA"/>
</dbReference>
<dbReference type="RefSeq" id="WP_201691378.1">
    <property type="nucleotide sequence ID" value="NZ_JAEQND010000009.1"/>
</dbReference>
<dbReference type="Proteomes" id="UP000622707">
    <property type="component" value="Unassembled WGS sequence"/>
</dbReference>
<dbReference type="InterPro" id="IPR001845">
    <property type="entry name" value="HTH_ArsR_DNA-bd_dom"/>
</dbReference>
<dbReference type="PANTHER" id="PTHR39168:SF1">
    <property type="entry name" value="TRANSCRIPTIONAL REGULATORY PROTEIN"/>
    <property type="match status" value="1"/>
</dbReference>
<proteinExistence type="predicted"/>
<dbReference type="CDD" id="cd00090">
    <property type="entry name" value="HTH_ARSR"/>
    <property type="match status" value="1"/>
</dbReference>